<keyword evidence="16" id="KW-0675">Receptor</keyword>
<evidence type="ECO:0000256" key="4">
    <source>
        <dbReference type="ARBA" id="ARBA00022496"/>
    </source>
</evidence>
<organism evidence="16 17">
    <name type="scientific">Kordiimonas pumila</name>
    <dbReference type="NCBI Taxonomy" id="2161677"/>
    <lineage>
        <taxon>Bacteria</taxon>
        <taxon>Pseudomonadati</taxon>
        <taxon>Pseudomonadota</taxon>
        <taxon>Alphaproteobacteria</taxon>
        <taxon>Kordiimonadales</taxon>
        <taxon>Kordiimonadaceae</taxon>
        <taxon>Kordiimonas</taxon>
    </lineage>
</organism>
<keyword evidence="13" id="KW-0732">Signal</keyword>
<keyword evidence="6" id="KW-0408">Iron</keyword>
<evidence type="ECO:0000256" key="6">
    <source>
        <dbReference type="ARBA" id="ARBA00023004"/>
    </source>
</evidence>
<dbReference type="Pfam" id="PF07715">
    <property type="entry name" value="Plug"/>
    <property type="match status" value="1"/>
</dbReference>
<dbReference type="PROSITE" id="PS52016">
    <property type="entry name" value="TONB_DEPENDENT_REC_3"/>
    <property type="match status" value="1"/>
</dbReference>
<evidence type="ECO:0000256" key="7">
    <source>
        <dbReference type="ARBA" id="ARBA00023065"/>
    </source>
</evidence>
<evidence type="ECO:0000256" key="3">
    <source>
        <dbReference type="ARBA" id="ARBA00022452"/>
    </source>
</evidence>
<keyword evidence="10 11" id="KW-0998">Cell outer membrane</keyword>
<keyword evidence="5 11" id="KW-0812">Transmembrane</keyword>
<comment type="caution">
    <text evidence="16">The sequence shown here is derived from an EMBL/GenBank/DDBJ whole genome shotgun (WGS) entry which is preliminary data.</text>
</comment>
<keyword evidence="17" id="KW-1185">Reference proteome</keyword>
<protein>
    <submittedName>
        <fullName evidence="16">TonB-dependent receptor</fullName>
    </submittedName>
</protein>
<dbReference type="EMBL" id="JBHRSL010000006">
    <property type="protein sequence ID" value="MFC3051969.1"/>
    <property type="molecule type" value="Genomic_DNA"/>
</dbReference>
<reference evidence="17" key="1">
    <citation type="journal article" date="2019" name="Int. J. Syst. Evol. Microbiol.">
        <title>The Global Catalogue of Microorganisms (GCM) 10K type strain sequencing project: providing services to taxonomists for standard genome sequencing and annotation.</title>
        <authorList>
            <consortium name="The Broad Institute Genomics Platform"/>
            <consortium name="The Broad Institute Genome Sequencing Center for Infectious Disease"/>
            <person name="Wu L."/>
            <person name="Ma J."/>
        </authorList>
    </citation>
    <scope>NUCLEOTIDE SEQUENCE [LARGE SCALE GENOMIC DNA]</scope>
    <source>
        <strain evidence="17">KCTC 62164</strain>
    </source>
</reference>
<gene>
    <name evidence="16" type="ORF">ACFOKA_08630</name>
</gene>
<keyword evidence="7" id="KW-0406">Ion transport</keyword>
<dbReference type="InterPro" id="IPR012910">
    <property type="entry name" value="Plug_dom"/>
</dbReference>
<dbReference type="Pfam" id="PF00593">
    <property type="entry name" value="TonB_dep_Rec_b-barrel"/>
    <property type="match status" value="1"/>
</dbReference>
<keyword evidence="4" id="KW-0410">Iron transport</keyword>
<evidence type="ECO:0000256" key="1">
    <source>
        <dbReference type="ARBA" id="ARBA00004571"/>
    </source>
</evidence>
<evidence type="ECO:0000259" key="15">
    <source>
        <dbReference type="Pfam" id="PF07715"/>
    </source>
</evidence>
<keyword evidence="9 11" id="KW-0472">Membrane</keyword>
<evidence type="ECO:0000256" key="2">
    <source>
        <dbReference type="ARBA" id="ARBA00022448"/>
    </source>
</evidence>
<dbReference type="CDD" id="cd01347">
    <property type="entry name" value="ligand_gated_channel"/>
    <property type="match status" value="1"/>
</dbReference>
<feature type="domain" description="TonB-dependent receptor plug" evidence="15">
    <location>
        <begin position="44"/>
        <end position="152"/>
    </location>
</feature>
<proteinExistence type="inferred from homology"/>
<comment type="similarity">
    <text evidence="11 12">Belongs to the TonB-dependent receptor family.</text>
</comment>
<dbReference type="SUPFAM" id="SSF56935">
    <property type="entry name" value="Porins"/>
    <property type="match status" value="1"/>
</dbReference>
<evidence type="ECO:0000256" key="13">
    <source>
        <dbReference type="SAM" id="SignalP"/>
    </source>
</evidence>
<dbReference type="PANTHER" id="PTHR32552">
    <property type="entry name" value="FERRICHROME IRON RECEPTOR-RELATED"/>
    <property type="match status" value="1"/>
</dbReference>
<dbReference type="Gene3D" id="2.40.170.20">
    <property type="entry name" value="TonB-dependent receptor, beta-barrel domain"/>
    <property type="match status" value="1"/>
</dbReference>
<dbReference type="InterPro" id="IPR039426">
    <property type="entry name" value="TonB-dep_rcpt-like"/>
</dbReference>
<dbReference type="InterPro" id="IPR036942">
    <property type="entry name" value="Beta-barrel_TonB_sf"/>
</dbReference>
<keyword evidence="3 11" id="KW-1134">Transmembrane beta strand</keyword>
<name>A0ABV7D4N0_9PROT</name>
<feature type="signal peptide" evidence="13">
    <location>
        <begin position="1"/>
        <end position="27"/>
    </location>
</feature>
<dbReference type="PANTHER" id="PTHR32552:SF81">
    <property type="entry name" value="TONB-DEPENDENT OUTER MEMBRANE RECEPTOR"/>
    <property type="match status" value="1"/>
</dbReference>
<accession>A0ABV7D4N0</accession>
<dbReference type="InterPro" id="IPR000531">
    <property type="entry name" value="Beta-barrel_TonB"/>
</dbReference>
<keyword evidence="2 11" id="KW-0813">Transport</keyword>
<comment type="subcellular location">
    <subcellularLocation>
        <location evidence="1 11">Cell outer membrane</location>
        <topology evidence="1 11">Multi-pass membrane protein</topology>
    </subcellularLocation>
</comment>
<evidence type="ECO:0000256" key="9">
    <source>
        <dbReference type="ARBA" id="ARBA00023136"/>
    </source>
</evidence>
<evidence type="ECO:0000256" key="5">
    <source>
        <dbReference type="ARBA" id="ARBA00022692"/>
    </source>
</evidence>
<keyword evidence="8 12" id="KW-0798">TonB box</keyword>
<evidence type="ECO:0000313" key="16">
    <source>
        <dbReference type="EMBL" id="MFC3051969.1"/>
    </source>
</evidence>
<dbReference type="Proteomes" id="UP001595444">
    <property type="component" value="Unassembled WGS sequence"/>
</dbReference>
<evidence type="ECO:0000256" key="10">
    <source>
        <dbReference type="ARBA" id="ARBA00023237"/>
    </source>
</evidence>
<evidence type="ECO:0000256" key="12">
    <source>
        <dbReference type="RuleBase" id="RU003357"/>
    </source>
</evidence>
<evidence type="ECO:0000313" key="17">
    <source>
        <dbReference type="Proteomes" id="UP001595444"/>
    </source>
</evidence>
<feature type="domain" description="TonB-dependent receptor-like beta-barrel" evidence="14">
    <location>
        <begin position="261"/>
        <end position="736"/>
    </location>
</feature>
<feature type="chain" id="PRO_5047145309" evidence="13">
    <location>
        <begin position="28"/>
        <end position="774"/>
    </location>
</feature>
<sequence length="774" mass="83374">MNTRFTAALLASASIVAFSALPQAAQAQMFEEIVVTAQKRDQSLSDVGVSVTAFSGESIERLGFTNSVDIVAQVPGLNVGTPVGEGNNPAFTLRGVGLNDFNDNSESPIAIYQDGVYVSALAGMTFQLFDVERVEVLRGPQGTLYGRNATGGLIHFISKKPTDEFEAYARATYGSYNQIKLEGAISGPLSDTVSGRLSFSSNNHDGYNENRIGRDGNEADSKAVRGLLDFKLADNHNLMLKGYYSKADTIAAQYQHVPSDGVSDIYGYSDTDGDTHAGAYDRAGALNIEAYGVSGTYEGTWGEVDVTNVLSYSKTDKFHQEDTDAGPVSGILPTFQANIRQISEELTFSGGNDKFNWVLGGFFFDTKVVGKLDLLVNWYAGFANAVDSDPTVFDGLLGAGTPSLGATADDVLLPAIGYDVDYTQDTQSISGYGQVEYNLDEKWKVTFGLRYTNEKRHIEYLNAMPAGYLLNDAFGGVLGMQSYMDFRTGANNNGTGIPGLDAGAVGNLNDNDFNNVSGKVGLDYAANDDLLLYVSVSRGFKSGGFNAGFLDATDGLTTANVPYDSEKLTSYEAGFKWNSTGGMFRVNGAAFYYDYKDFQALGFSGLSQFITNSDATYKGMELEVGATPAEGLSIQLGASYLDAQVDGVFIDGVYFPDVTPVLAPEFTANGLVHYEKPVTALKGIVGATVSFNHQGSHYFDITNSASSKQKAYTLVDARLSWMSENESVELAAFAKNIFGKDYNVYSFDFTGTAGFLQEMPGRPKWFGAELTLRY</sequence>
<evidence type="ECO:0000256" key="8">
    <source>
        <dbReference type="ARBA" id="ARBA00023077"/>
    </source>
</evidence>
<dbReference type="RefSeq" id="WP_194215385.1">
    <property type="nucleotide sequence ID" value="NZ_CP061205.1"/>
</dbReference>
<evidence type="ECO:0000256" key="11">
    <source>
        <dbReference type="PROSITE-ProRule" id="PRU01360"/>
    </source>
</evidence>
<evidence type="ECO:0000259" key="14">
    <source>
        <dbReference type="Pfam" id="PF00593"/>
    </source>
</evidence>